<dbReference type="AlphaFoldDB" id="A0A9D3PGZ9"/>
<evidence type="ECO:0000256" key="5">
    <source>
        <dbReference type="ARBA" id="ARBA00022525"/>
    </source>
</evidence>
<dbReference type="GO" id="GO:0008009">
    <property type="term" value="F:chemokine activity"/>
    <property type="evidence" value="ECO:0007669"/>
    <property type="project" value="InterPro"/>
</dbReference>
<dbReference type="CDD" id="cd00272">
    <property type="entry name" value="Chemokine_CC"/>
    <property type="match status" value="1"/>
</dbReference>
<evidence type="ECO:0000313" key="12">
    <source>
        <dbReference type="Proteomes" id="UP001046870"/>
    </source>
</evidence>
<organism evidence="11 12">
    <name type="scientific">Megalops atlanticus</name>
    <name type="common">Tarpon</name>
    <name type="synonym">Clupea gigantea</name>
    <dbReference type="NCBI Taxonomy" id="7932"/>
    <lineage>
        <taxon>Eukaryota</taxon>
        <taxon>Metazoa</taxon>
        <taxon>Chordata</taxon>
        <taxon>Craniata</taxon>
        <taxon>Vertebrata</taxon>
        <taxon>Euteleostomi</taxon>
        <taxon>Actinopterygii</taxon>
        <taxon>Neopterygii</taxon>
        <taxon>Teleostei</taxon>
        <taxon>Elopiformes</taxon>
        <taxon>Megalopidae</taxon>
        <taxon>Megalops</taxon>
    </lineage>
</organism>
<dbReference type="PANTHER" id="PTHR12015">
    <property type="entry name" value="SMALL INDUCIBLE CYTOKINE A"/>
    <property type="match status" value="1"/>
</dbReference>
<dbReference type="EMBL" id="JAFDVH010000022">
    <property type="protein sequence ID" value="KAG7457088.1"/>
    <property type="molecule type" value="Genomic_DNA"/>
</dbReference>
<dbReference type="GO" id="GO:0006955">
    <property type="term" value="P:immune response"/>
    <property type="evidence" value="ECO:0007669"/>
    <property type="project" value="InterPro"/>
</dbReference>
<keyword evidence="5 9" id="KW-0964">Secreted</keyword>
<evidence type="ECO:0000256" key="4">
    <source>
        <dbReference type="ARBA" id="ARBA00022514"/>
    </source>
</evidence>
<dbReference type="Gene3D" id="2.40.50.40">
    <property type="match status" value="1"/>
</dbReference>
<evidence type="ECO:0000256" key="1">
    <source>
        <dbReference type="ARBA" id="ARBA00004613"/>
    </source>
</evidence>
<comment type="caution">
    <text evidence="11">The sequence shown here is derived from an EMBL/GenBank/DDBJ whole genome shotgun (WGS) entry which is preliminary data.</text>
</comment>
<comment type="subcellular location">
    <subcellularLocation>
        <location evidence="1 9">Secreted</location>
    </subcellularLocation>
</comment>
<evidence type="ECO:0000256" key="8">
    <source>
        <dbReference type="ARBA" id="ARBA00023198"/>
    </source>
</evidence>
<dbReference type="InterPro" id="IPR039809">
    <property type="entry name" value="Chemokine_b/g/d"/>
</dbReference>
<evidence type="ECO:0000256" key="2">
    <source>
        <dbReference type="ARBA" id="ARBA00010868"/>
    </source>
</evidence>
<dbReference type="SUPFAM" id="SSF54117">
    <property type="entry name" value="Interleukin 8-like chemokines"/>
    <property type="match status" value="1"/>
</dbReference>
<dbReference type="InterPro" id="IPR036048">
    <property type="entry name" value="Interleukin_8-like_sf"/>
</dbReference>
<gene>
    <name evidence="11" type="ORF">MATL_G00242900</name>
</gene>
<feature type="signal peptide" evidence="9">
    <location>
        <begin position="1"/>
        <end position="26"/>
    </location>
</feature>
<keyword evidence="6 9" id="KW-0732">Signal</keyword>
<keyword evidence="12" id="KW-1185">Reference proteome</keyword>
<reference evidence="11" key="1">
    <citation type="submission" date="2021-01" db="EMBL/GenBank/DDBJ databases">
        <authorList>
            <person name="Zahm M."/>
            <person name="Roques C."/>
            <person name="Cabau C."/>
            <person name="Klopp C."/>
            <person name="Donnadieu C."/>
            <person name="Jouanno E."/>
            <person name="Lampietro C."/>
            <person name="Louis A."/>
            <person name="Herpin A."/>
            <person name="Echchiki A."/>
            <person name="Berthelot C."/>
            <person name="Parey E."/>
            <person name="Roest-Crollius H."/>
            <person name="Braasch I."/>
            <person name="Postlethwait J."/>
            <person name="Bobe J."/>
            <person name="Montfort J."/>
            <person name="Bouchez O."/>
            <person name="Begum T."/>
            <person name="Mejri S."/>
            <person name="Adams A."/>
            <person name="Chen W.-J."/>
            <person name="Guiguen Y."/>
        </authorList>
    </citation>
    <scope>NUCLEOTIDE SEQUENCE</scope>
    <source>
        <strain evidence="11">YG-15Mar2019-1</strain>
        <tissue evidence="11">Brain</tissue>
    </source>
</reference>
<dbReference type="PROSITE" id="PS00472">
    <property type="entry name" value="SMALL_CYTOKINES_CC"/>
    <property type="match status" value="1"/>
</dbReference>
<dbReference type="InterPro" id="IPR000827">
    <property type="entry name" value="Chemokine_CC_CS"/>
</dbReference>
<feature type="domain" description="Chemokine interleukin-8-like" evidence="10">
    <location>
        <begin position="25"/>
        <end position="85"/>
    </location>
</feature>
<keyword evidence="7" id="KW-1015">Disulfide bond</keyword>
<feature type="chain" id="PRO_5039752552" description="C-C motif chemokine" evidence="9">
    <location>
        <begin position="27"/>
        <end position="108"/>
    </location>
</feature>
<protein>
    <recommendedName>
        <fullName evidence="9">C-C motif chemokine</fullName>
    </recommendedName>
</protein>
<sequence>MAHFNLSTVCLLLVLAVTLFSLQADAACCTKYSRSEIPINLIKGFSVQTNTGWCNINAVIFLTQKGRKLCADPAKPWVMDRIQELRKRVQKIAREQHKNNDVPSPSAD</sequence>
<accession>A0A9D3PGZ9</accession>
<comment type="similarity">
    <text evidence="2 9">Belongs to the intercrine beta (chemokine CC) family.</text>
</comment>
<dbReference type="InterPro" id="IPR001811">
    <property type="entry name" value="Chemokine_IL8-like_dom"/>
</dbReference>
<keyword evidence="4 9" id="KW-0202">Cytokine</keyword>
<proteinExistence type="inferred from homology"/>
<dbReference type="FunFam" id="2.40.50.40:FF:000012">
    <property type="entry name" value="C-C motif chemokine"/>
    <property type="match status" value="1"/>
</dbReference>
<name>A0A9D3PGZ9_MEGAT</name>
<dbReference type="Pfam" id="PF00048">
    <property type="entry name" value="IL8"/>
    <property type="match status" value="1"/>
</dbReference>
<dbReference type="PANTHER" id="PTHR12015:SF190">
    <property type="entry name" value="C-C MOTIF CHEMOKINE"/>
    <property type="match status" value="1"/>
</dbReference>
<evidence type="ECO:0000259" key="10">
    <source>
        <dbReference type="SMART" id="SM00199"/>
    </source>
</evidence>
<dbReference type="GO" id="GO:0005615">
    <property type="term" value="C:extracellular space"/>
    <property type="evidence" value="ECO:0007669"/>
    <property type="project" value="UniProtKB-KW"/>
</dbReference>
<evidence type="ECO:0000313" key="11">
    <source>
        <dbReference type="EMBL" id="KAG7457088.1"/>
    </source>
</evidence>
<evidence type="ECO:0000256" key="6">
    <source>
        <dbReference type="ARBA" id="ARBA00022729"/>
    </source>
</evidence>
<dbReference type="OrthoDB" id="8870994at2759"/>
<evidence type="ECO:0000256" key="3">
    <source>
        <dbReference type="ARBA" id="ARBA00022500"/>
    </source>
</evidence>
<keyword evidence="8" id="KW-0395">Inflammatory response</keyword>
<evidence type="ECO:0000256" key="9">
    <source>
        <dbReference type="RuleBase" id="RU361150"/>
    </source>
</evidence>
<dbReference type="GO" id="GO:0006954">
    <property type="term" value="P:inflammatory response"/>
    <property type="evidence" value="ECO:0007669"/>
    <property type="project" value="UniProtKB-KW"/>
</dbReference>
<dbReference type="SMART" id="SM00199">
    <property type="entry name" value="SCY"/>
    <property type="match status" value="1"/>
</dbReference>
<dbReference type="Proteomes" id="UP001046870">
    <property type="component" value="Chromosome 22"/>
</dbReference>
<keyword evidence="3 9" id="KW-0145">Chemotaxis</keyword>
<evidence type="ECO:0000256" key="7">
    <source>
        <dbReference type="ARBA" id="ARBA00023157"/>
    </source>
</evidence>